<proteinExistence type="inferred from homology"/>
<dbReference type="InterPro" id="IPR007219">
    <property type="entry name" value="XnlR_reg_dom"/>
</dbReference>
<feature type="compositionally biased region" description="Polar residues" evidence="5">
    <location>
        <begin position="13"/>
        <end position="30"/>
    </location>
</feature>
<gene>
    <name evidence="8" type="ORF">QQZ08_005478</name>
</gene>
<feature type="transmembrane region" description="Helical" evidence="6">
    <location>
        <begin position="368"/>
        <end position="390"/>
    </location>
</feature>
<keyword evidence="6" id="KW-0472">Membrane</keyword>
<comment type="caution">
    <text evidence="8">The sequence shown here is derived from an EMBL/GenBank/DDBJ whole genome shotgun (WGS) entry which is preliminary data.</text>
</comment>
<feature type="transmembrane region" description="Helical" evidence="6">
    <location>
        <begin position="277"/>
        <end position="294"/>
    </location>
</feature>
<evidence type="ECO:0000256" key="1">
    <source>
        <dbReference type="ARBA" id="ARBA00004141"/>
    </source>
</evidence>
<keyword evidence="6" id="KW-0812">Transmembrane</keyword>
<comment type="similarity">
    <text evidence="2">Belongs to the major facilitator superfamily. Monocarboxylate porter (TC 2.A.1.13) family.</text>
</comment>
<dbReference type="EMBL" id="JAZAVK010000046">
    <property type="protein sequence ID" value="KAK7428046.1"/>
    <property type="molecule type" value="Genomic_DNA"/>
</dbReference>
<feature type="transmembrane region" description="Helical" evidence="6">
    <location>
        <begin position="79"/>
        <end position="97"/>
    </location>
</feature>
<dbReference type="Gene3D" id="1.20.1250.20">
    <property type="entry name" value="MFS general substrate transporter like domains"/>
    <property type="match status" value="2"/>
</dbReference>
<feature type="transmembrane region" description="Helical" evidence="6">
    <location>
        <begin position="198"/>
        <end position="220"/>
    </location>
</feature>
<feature type="transmembrane region" description="Helical" evidence="6">
    <location>
        <begin position="402"/>
        <end position="421"/>
    </location>
</feature>
<keyword evidence="4" id="KW-0539">Nucleus</keyword>
<feature type="region of interest" description="Disordered" evidence="5">
    <location>
        <begin position="1"/>
        <end position="34"/>
    </location>
</feature>
<organism evidence="8 9">
    <name type="scientific">Neonectria magnoliae</name>
    <dbReference type="NCBI Taxonomy" id="2732573"/>
    <lineage>
        <taxon>Eukaryota</taxon>
        <taxon>Fungi</taxon>
        <taxon>Dikarya</taxon>
        <taxon>Ascomycota</taxon>
        <taxon>Pezizomycotina</taxon>
        <taxon>Sordariomycetes</taxon>
        <taxon>Hypocreomycetidae</taxon>
        <taxon>Hypocreales</taxon>
        <taxon>Nectriaceae</taxon>
        <taxon>Neonectria</taxon>
    </lineage>
</organism>
<keyword evidence="6" id="KW-1133">Transmembrane helix</keyword>
<evidence type="ECO:0000313" key="8">
    <source>
        <dbReference type="EMBL" id="KAK7428046.1"/>
    </source>
</evidence>
<accession>A0ABR1I3W3</accession>
<dbReference type="InterPro" id="IPR050327">
    <property type="entry name" value="Proton-linked_MCT"/>
</dbReference>
<dbReference type="InterPro" id="IPR036259">
    <property type="entry name" value="MFS_trans_sf"/>
</dbReference>
<reference evidence="8 9" key="1">
    <citation type="journal article" date="2025" name="Microbiol. Resour. Announc.">
        <title>Draft genome sequences for Neonectria magnoliae and Neonectria punicea, canker pathogens of Liriodendron tulipifera and Acer saccharum in West Virginia.</title>
        <authorList>
            <person name="Petronek H.M."/>
            <person name="Kasson M.T."/>
            <person name="Metheny A.M."/>
            <person name="Stauder C.M."/>
            <person name="Lovett B."/>
            <person name="Lynch S.C."/>
            <person name="Garnas J.R."/>
            <person name="Kasson L.R."/>
            <person name="Stajich J.E."/>
        </authorList>
    </citation>
    <scope>NUCLEOTIDE SEQUENCE [LARGE SCALE GENOMIC DNA]</scope>
    <source>
        <strain evidence="8 9">NRRL 64651</strain>
    </source>
</reference>
<dbReference type="PANTHER" id="PTHR11360:SF130">
    <property type="entry name" value="MAJOR FACILITATOR SUPERFAMILY (MFS) PROFILE DOMAIN-CONTAINING PROTEIN-RELATED"/>
    <property type="match status" value="1"/>
</dbReference>
<dbReference type="CDD" id="cd12148">
    <property type="entry name" value="fungal_TF_MHR"/>
    <property type="match status" value="1"/>
</dbReference>
<keyword evidence="3" id="KW-0325">Glycoprotein</keyword>
<feature type="compositionally biased region" description="Basic and acidic residues" evidence="5">
    <location>
        <begin position="1"/>
        <end position="10"/>
    </location>
</feature>
<sequence>MWHTTKKEDDNLSTDLEQPRQNGPESSVSQPNPPPDGGLTAWVQVLLTHIVFFNTWGFANGYGVFQQYYSQALDQSEPSISWVGSLQIFLLFSLGVGAGRITDGGHFRITFACGVFLQVFGLFMTSLSKTYWQIFLSQAVCLGIGNGCTFVPALTILSQYFKRNRAFAVGLAAAGAAVGGLVYPVLINWLIFHDNVGFPWTLRVVGFVMLATYLPCLIWYKPRLPPRKTGPWIDTSAFTELPFVFFSLSMFFNFWGLYFAFFYLGTFARDRIGVAEPIYLLMVLNGIGILGRIAPTIVADRWTGSLNMLIPISFSASLLVFCWTAVDTSGGLYGFAVIYGLLAAALQALFPAVATTMTPDPSRTGTRVGMILGFVSMANLTGPSICGALIKTMDGDYLGAQMFAATSVFIGAVMAVAARTAKSNEQVVFRESPTKAKGWDFLAVKEITSSLQEMLSDLANQNGPTLEAVAEIICNNTAQLIQDDLSSSQQWLDQFCGPNLRWESLGLLWALLARTSDALGAHQEAHLDWIEGKQSLDTARACLNYCINVSRHFTEGNYLLVELCRRRATLDSIVDGDARMSTWGSFGVTIAIMKFLGLHTQEESAPYKPSLCSENTRRTFAQVFSSDKMRAAFTGRPPFMSRRYCSTPLALDIRDEDLASDKASLASAVQALDNHGWNTEGGLYLATLIRARCMIAFVRDELIEVALGKGVTVTLDHLRSIKTRQITTFPSFPKSLVYHPEDLTAPGLDIGPIYTRIMV</sequence>
<evidence type="ECO:0000259" key="7">
    <source>
        <dbReference type="SMART" id="SM00906"/>
    </source>
</evidence>
<feature type="domain" description="Xylanolytic transcriptional activator regulatory" evidence="7">
    <location>
        <begin position="582"/>
        <end position="656"/>
    </location>
</feature>
<feature type="transmembrane region" description="Helical" evidence="6">
    <location>
        <begin position="169"/>
        <end position="192"/>
    </location>
</feature>
<feature type="transmembrane region" description="Helical" evidence="6">
    <location>
        <begin position="332"/>
        <end position="356"/>
    </location>
</feature>
<evidence type="ECO:0000256" key="2">
    <source>
        <dbReference type="ARBA" id="ARBA00006727"/>
    </source>
</evidence>
<dbReference type="Proteomes" id="UP001498421">
    <property type="component" value="Unassembled WGS sequence"/>
</dbReference>
<feature type="transmembrane region" description="Helical" evidence="6">
    <location>
        <begin position="134"/>
        <end position="157"/>
    </location>
</feature>
<name>A0ABR1I3W3_9HYPO</name>
<protein>
    <recommendedName>
        <fullName evidence="7">Xylanolytic transcriptional activator regulatory domain-containing protein</fullName>
    </recommendedName>
</protein>
<evidence type="ECO:0000256" key="3">
    <source>
        <dbReference type="ARBA" id="ARBA00023180"/>
    </source>
</evidence>
<dbReference type="SUPFAM" id="SSF103473">
    <property type="entry name" value="MFS general substrate transporter"/>
    <property type="match status" value="1"/>
</dbReference>
<dbReference type="PANTHER" id="PTHR11360">
    <property type="entry name" value="MONOCARBOXYLATE TRANSPORTER"/>
    <property type="match status" value="1"/>
</dbReference>
<feature type="transmembrane region" description="Helical" evidence="6">
    <location>
        <begin position="109"/>
        <end position="128"/>
    </location>
</feature>
<evidence type="ECO:0000313" key="9">
    <source>
        <dbReference type="Proteomes" id="UP001498421"/>
    </source>
</evidence>
<evidence type="ECO:0000256" key="6">
    <source>
        <dbReference type="SAM" id="Phobius"/>
    </source>
</evidence>
<dbReference type="Pfam" id="PF07690">
    <property type="entry name" value="MFS_1"/>
    <property type="match status" value="1"/>
</dbReference>
<dbReference type="SMART" id="SM00906">
    <property type="entry name" value="Fungal_trans"/>
    <property type="match status" value="1"/>
</dbReference>
<feature type="transmembrane region" description="Helical" evidence="6">
    <location>
        <begin position="306"/>
        <end position="326"/>
    </location>
</feature>
<evidence type="ECO:0000256" key="4">
    <source>
        <dbReference type="ARBA" id="ARBA00023242"/>
    </source>
</evidence>
<keyword evidence="9" id="KW-1185">Reference proteome</keyword>
<comment type="subcellular location">
    <subcellularLocation>
        <location evidence="1">Membrane</location>
        <topology evidence="1">Multi-pass membrane protein</topology>
    </subcellularLocation>
</comment>
<evidence type="ECO:0000256" key="5">
    <source>
        <dbReference type="SAM" id="MobiDB-lite"/>
    </source>
</evidence>
<feature type="transmembrane region" description="Helical" evidence="6">
    <location>
        <begin position="241"/>
        <end position="265"/>
    </location>
</feature>
<feature type="transmembrane region" description="Helical" evidence="6">
    <location>
        <begin position="39"/>
        <end position="59"/>
    </location>
</feature>
<dbReference type="InterPro" id="IPR011701">
    <property type="entry name" value="MFS"/>
</dbReference>